<keyword evidence="5 6" id="KW-0472">Membrane</keyword>
<accession>A0A7I8VHZ9</accession>
<feature type="compositionally biased region" description="Basic and acidic residues" evidence="7">
    <location>
        <begin position="1"/>
        <end position="10"/>
    </location>
</feature>
<organism evidence="9 10">
    <name type="scientific">Dimorphilus gyrociliatus</name>
    <dbReference type="NCBI Taxonomy" id="2664684"/>
    <lineage>
        <taxon>Eukaryota</taxon>
        <taxon>Metazoa</taxon>
        <taxon>Spiralia</taxon>
        <taxon>Lophotrochozoa</taxon>
        <taxon>Annelida</taxon>
        <taxon>Polychaeta</taxon>
        <taxon>Polychaeta incertae sedis</taxon>
        <taxon>Dinophilidae</taxon>
        <taxon>Dimorphilus</taxon>
    </lineage>
</organism>
<evidence type="ECO:0000259" key="8">
    <source>
        <dbReference type="Pfam" id="PF04893"/>
    </source>
</evidence>
<keyword evidence="3 6" id="KW-0812">Transmembrane</keyword>
<dbReference type="Proteomes" id="UP000549394">
    <property type="component" value="Unassembled WGS sequence"/>
</dbReference>
<sequence length="222" mass="24571">MADVDGEFKENPGISVDLEGDITVPGAPDEEDDLSTLDEPVRVTVLRDVKAVGKKFVHVLWPKESRALLREWDLWGPLILCIFLAMMLQGSTKTIDSSNDGGPQFAEVFVIYWVGAFIVTLNIKLLGGSISFFQSVCVLGYCVLPLAVSLIVCRIILLAETQSVVLFIIRCVVVLIAFGWSTFASTAFLSESQPPKRKALAVYPIFLFYFVISWLVISHTHT</sequence>
<dbReference type="AlphaFoldDB" id="A0A7I8VHZ9"/>
<comment type="caution">
    <text evidence="9">The sequence shown here is derived from an EMBL/GenBank/DDBJ whole genome shotgun (WGS) entry which is preliminary data.</text>
</comment>
<comment type="subcellular location">
    <subcellularLocation>
        <location evidence="6">Golgi apparatus membrane</location>
        <topology evidence="6">Multi-pass membrane protein</topology>
    </subcellularLocation>
    <subcellularLocation>
        <location evidence="1">Membrane</location>
        <topology evidence="1">Multi-pass membrane protein</topology>
    </subcellularLocation>
</comment>
<dbReference type="PANTHER" id="PTHR21236">
    <property type="entry name" value="GOLGI MEMBRANE PROTEIN YIP1"/>
    <property type="match status" value="1"/>
</dbReference>
<dbReference type="Pfam" id="PF04893">
    <property type="entry name" value="Yip1"/>
    <property type="match status" value="1"/>
</dbReference>
<reference evidence="9 10" key="1">
    <citation type="submission" date="2020-08" db="EMBL/GenBank/DDBJ databases">
        <authorList>
            <person name="Hejnol A."/>
        </authorList>
    </citation>
    <scope>NUCLEOTIDE SEQUENCE [LARGE SCALE GENOMIC DNA]</scope>
</reference>
<gene>
    <name evidence="9" type="ORF">DGYR_LOCUS3840</name>
</gene>
<feature type="transmembrane region" description="Helical" evidence="6">
    <location>
        <begin position="109"/>
        <end position="126"/>
    </location>
</feature>
<proteinExistence type="inferred from homology"/>
<evidence type="ECO:0000256" key="7">
    <source>
        <dbReference type="SAM" id="MobiDB-lite"/>
    </source>
</evidence>
<protein>
    <recommendedName>
        <fullName evidence="6">Protein YIPF</fullName>
    </recommendedName>
</protein>
<dbReference type="InterPro" id="IPR045231">
    <property type="entry name" value="Yip1/4-like"/>
</dbReference>
<feature type="transmembrane region" description="Helical" evidence="6">
    <location>
        <begin position="138"/>
        <end position="159"/>
    </location>
</feature>
<feature type="domain" description="Yip1" evidence="8">
    <location>
        <begin position="61"/>
        <end position="215"/>
    </location>
</feature>
<comment type="caution">
    <text evidence="6">Lacks conserved residue(s) required for the propagation of feature annotation.</text>
</comment>
<comment type="similarity">
    <text evidence="2 6">Belongs to the YIP1 family.</text>
</comment>
<evidence type="ECO:0000256" key="6">
    <source>
        <dbReference type="RuleBase" id="RU361264"/>
    </source>
</evidence>
<evidence type="ECO:0000256" key="1">
    <source>
        <dbReference type="ARBA" id="ARBA00004141"/>
    </source>
</evidence>
<evidence type="ECO:0000313" key="10">
    <source>
        <dbReference type="Proteomes" id="UP000549394"/>
    </source>
</evidence>
<keyword evidence="10" id="KW-1185">Reference proteome</keyword>
<feature type="transmembrane region" description="Helical" evidence="6">
    <location>
        <begin position="200"/>
        <end position="217"/>
    </location>
</feature>
<dbReference type="SUPFAM" id="SSF103473">
    <property type="entry name" value="MFS general substrate transporter"/>
    <property type="match status" value="1"/>
</dbReference>
<dbReference type="GO" id="GO:0005802">
    <property type="term" value="C:trans-Golgi network"/>
    <property type="evidence" value="ECO:0007669"/>
    <property type="project" value="TreeGrafter"/>
</dbReference>
<evidence type="ECO:0000256" key="3">
    <source>
        <dbReference type="ARBA" id="ARBA00022692"/>
    </source>
</evidence>
<dbReference type="GO" id="GO:0006888">
    <property type="term" value="P:endoplasmic reticulum to Golgi vesicle-mediated transport"/>
    <property type="evidence" value="ECO:0007669"/>
    <property type="project" value="InterPro"/>
</dbReference>
<dbReference type="OrthoDB" id="411251at2759"/>
<name>A0A7I8VHZ9_9ANNE</name>
<evidence type="ECO:0000256" key="5">
    <source>
        <dbReference type="ARBA" id="ARBA00023136"/>
    </source>
</evidence>
<feature type="transmembrane region" description="Helical" evidence="6">
    <location>
        <begin position="165"/>
        <end position="188"/>
    </location>
</feature>
<dbReference type="EMBL" id="CAJFCJ010000005">
    <property type="protein sequence ID" value="CAD5115064.1"/>
    <property type="molecule type" value="Genomic_DNA"/>
</dbReference>
<evidence type="ECO:0000256" key="4">
    <source>
        <dbReference type="ARBA" id="ARBA00022989"/>
    </source>
</evidence>
<evidence type="ECO:0000313" key="9">
    <source>
        <dbReference type="EMBL" id="CAD5115064.1"/>
    </source>
</evidence>
<evidence type="ECO:0000256" key="2">
    <source>
        <dbReference type="ARBA" id="ARBA00010596"/>
    </source>
</evidence>
<keyword evidence="4 6" id="KW-1133">Transmembrane helix</keyword>
<feature type="region of interest" description="Disordered" evidence="7">
    <location>
        <begin position="1"/>
        <end position="33"/>
    </location>
</feature>
<dbReference type="InterPro" id="IPR036259">
    <property type="entry name" value="MFS_trans_sf"/>
</dbReference>
<dbReference type="PANTHER" id="PTHR21236:SF1">
    <property type="entry name" value="PROTEIN YIPF6"/>
    <property type="match status" value="1"/>
</dbReference>
<dbReference type="InterPro" id="IPR006977">
    <property type="entry name" value="Yip1_dom"/>
</dbReference>
<dbReference type="GO" id="GO:0000139">
    <property type="term" value="C:Golgi membrane"/>
    <property type="evidence" value="ECO:0007669"/>
    <property type="project" value="UniProtKB-SubCell"/>
</dbReference>